<feature type="non-terminal residue" evidence="11">
    <location>
        <position position="1"/>
    </location>
</feature>
<dbReference type="InterPro" id="IPR050634">
    <property type="entry name" value="DNA_Topoisomerase_II"/>
</dbReference>
<dbReference type="PROSITE" id="PS52040">
    <property type="entry name" value="TOPO_IIA"/>
    <property type="match status" value="1"/>
</dbReference>
<dbReference type="InterPro" id="IPR002205">
    <property type="entry name" value="Topo_IIA_dom_A"/>
</dbReference>
<dbReference type="PANTHER" id="PTHR10169">
    <property type="entry name" value="DNA TOPOISOMERASE/GYRASE"/>
    <property type="match status" value="1"/>
</dbReference>
<evidence type="ECO:0000256" key="7">
    <source>
        <dbReference type="ARBA" id="ARBA00023125"/>
    </source>
</evidence>
<evidence type="ECO:0000256" key="2">
    <source>
        <dbReference type="ARBA" id="ARBA00001946"/>
    </source>
</evidence>
<dbReference type="SUPFAM" id="SSF56719">
    <property type="entry name" value="Type II DNA topoisomerase"/>
    <property type="match status" value="1"/>
</dbReference>
<organism evidence="11">
    <name type="scientific">Tanacetum cinerariifolium</name>
    <name type="common">Dalmatian daisy</name>
    <name type="synonym">Chrysanthemum cinerariifolium</name>
    <dbReference type="NCBI Taxonomy" id="118510"/>
    <lineage>
        <taxon>Eukaryota</taxon>
        <taxon>Viridiplantae</taxon>
        <taxon>Streptophyta</taxon>
        <taxon>Embryophyta</taxon>
        <taxon>Tracheophyta</taxon>
        <taxon>Spermatophyta</taxon>
        <taxon>Magnoliopsida</taxon>
        <taxon>eudicotyledons</taxon>
        <taxon>Gunneridae</taxon>
        <taxon>Pentapetalae</taxon>
        <taxon>asterids</taxon>
        <taxon>campanulids</taxon>
        <taxon>Asterales</taxon>
        <taxon>Asteraceae</taxon>
        <taxon>Asteroideae</taxon>
        <taxon>Anthemideae</taxon>
        <taxon>Anthemidinae</taxon>
        <taxon>Tanacetum</taxon>
    </lineage>
</organism>
<dbReference type="GO" id="GO:0005524">
    <property type="term" value="F:ATP binding"/>
    <property type="evidence" value="ECO:0007669"/>
    <property type="project" value="UniProtKB-KW"/>
</dbReference>
<gene>
    <name evidence="11" type="ORF">Tci_853159</name>
</gene>
<proteinExistence type="predicted"/>
<dbReference type="GO" id="GO:0003677">
    <property type="term" value="F:DNA binding"/>
    <property type="evidence" value="ECO:0007669"/>
    <property type="project" value="UniProtKB-UniRule"/>
</dbReference>
<sequence>IQELELKDKNALEITELPVGTWTHKYEEILQAATQDGKNKTPIIEAYTALNDDEKVHFKIDMTEDQINTAKKEGLWKKFKQTTTLSTN</sequence>
<dbReference type="EC" id="5.6.2.2" evidence="3"/>
<dbReference type="GO" id="GO:0000712">
    <property type="term" value="P:resolution of meiotic recombination intermediates"/>
    <property type="evidence" value="ECO:0007669"/>
    <property type="project" value="TreeGrafter"/>
</dbReference>
<accession>A0A699R1B1</accession>
<comment type="caution">
    <text evidence="11">The sequence shown here is derived from an EMBL/GenBank/DDBJ whole genome shotgun (WGS) entry which is preliminary data.</text>
</comment>
<dbReference type="FunFam" id="3.30.1360.40:FF:000003">
    <property type="entry name" value="DNA topoisomerase 2"/>
    <property type="match status" value="1"/>
</dbReference>
<dbReference type="Pfam" id="PF00521">
    <property type="entry name" value="DNA_topoisoIV"/>
    <property type="match status" value="1"/>
</dbReference>
<dbReference type="GO" id="GO:0005634">
    <property type="term" value="C:nucleus"/>
    <property type="evidence" value="ECO:0007669"/>
    <property type="project" value="TreeGrafter"/>
</dbReference>
<keyword evidence="5" id="KW-0067">ATP-binding</keyword>
<comment type="catalytic activity">
    <reaction evidence="1">
        <text>ATP-dependent breakage, passage and rejoining of double-stranded DNA.</text>
        <dbReference type="EC" id="5.6.2.2"/>
    </reaction>
</comment>
<name>A0A699R1B1_TANCI</name>
<evidence type="ECO:0000256" key="1">
    <source>
        <dbReference type="ARBA" id="ARBA00000185"/>
    </source>
</evidence>
<comment type="cofactor">
    <cofactor evidence="2">
        <name>Mg(2+)</name>
        <dbReference type="ChEBI" id="CHEBI:18420"/>
    </cofactor>
</comment>
<keyword evidence="6" id="KW-0799">Topoisomerase</keyword>
<protein>
    <recommendedName>
        <fullName evidence="3">DNA topoisomerase (ATP-hydrolyzing)</fullName>
        <ecNumber evidence="3">5.6.2.2</ecNumber>
    </recommendedName>
</protein>
<dbReference type="Gene3D" id="3.30.1360.40">
    <property type="match status" value="1"/>
</dbReference>
<dbReference type="GO" id="GO:0006265">
    <property type="term" value="P:DNA topological change"/>
    <property type="evidence" value="ECO:0007669"/>
    <property type="project" value="InterPro"/>
</dbReference>
<evidence type="ECO:0000313" key="11">
    <source>
        <dbReference type="EMBL" id="GFC81189.1"/>
    </source>
</evidence>
<evidence type="ECO:0000256" key="3">
    <source>
        <dbReference type="ARBA" id="ARBA00012895"/>
    </source>
</evidence>
<reference evidence="11" key="1">
    <citation type="journal article" date="2019" name="Sci. Rep.">
        <title>Draft genome of Tanacetum cinerariifolium, the natural source of mosquito coil.</title>
        <authorList>
            <person name="Yamashiro T."/>
            <person name="Shiraishi A."/>
            <person name="Satake H."/>
            <person name="Nakayama K."/>
        </authorList>
    </citation>
    <scope>NUCLEOTIDE SEQUENCE</scope>
</reference>
<evidence type="ECO:0000256" key="6">
    <source>
        <dbReference type="ARBA" id="ARBA00023029"/>
    </source>
</evidence>
<evidence type="ECO:0000259" key="10">
    <source>
        <dbReference type="PROSITE" id="PS52040"/>
    </source>
</evidence>
<keyword evidence="4" id="KW-0547">Nucleotide-binding</keyword>
<dbReference type="InterPro" id="IPR013760">
    <property type="entry name" value="Topo_IIA-like_dom_sf"/>
</dbReference>
<dbReference type="GO" id="GO:0003918">
    <property type="term" value="F:DNA topoisomerase type II (double strand cut, ATP-hydrolyzing) activity"/>
    <property type="evidence" value="ECO:0007669"/>
    <property type="project" value="UniProtKB-EC"/>
</dbReference>
<evidence type="ECO:0000256" key="8">
    <source>
        <dbReference type="ARBA" id="ARBA00023235"/>
    </source>
</evidence>
<evidence type="ECO:0000256" key="5">
    <source>
        <dbReference type="ARBA" id="ARBA00022840"/>
    </source>
</evidence>
<evidence type="ECO:0000256" key="9">
    <source>
        <dbReference type="PROSITE-ProRule" id="PRU01384"/>
    </source>
</evidence>
<dbReference type="AlphaFoldDB" id="A0A699R1B1"/>
<dbReference type="PANTHER" id="PTHR10169:SF38">
    <property type="entry name" value="DNA TOPOISOMERASE 2"/>
    <property type="match status" value="1"/>
</dbReference>
<keyword evidence="8 11" id="KW-0413">Isomerase</keyword>
<dbReference type="EMBL" id="BKCJ011078715">
    <property type="protein sequence ID" value="GFC81189.1"/>
    <property type="molecule type" value="Genomic_DNA"/>
</dbReference>
<evidence type="ECO:0000256" key="4">
    <source>
        <dbReference type="ARBA" id="ARBA00022741"/>
    </source>
</evidence>
<comment type="caution">
    <text evidence="9">Lacks conserved residue(s) required for the propagation of feature annotation.</text>
</comment>
<keyword evidence="7 9" id="KW-0238">DNA-binding</keyword>
<feature type="domain" description="Topo IIA-type catalytic" evidence="10">
    <location>
        <begin position="1"/>
        <end position="88"/>
    </location>
</feature>
<dbReference type="GO" id="GO:0000819">
    <property type="term" value="P:sister chromatid segregation"/>
    <property type="evidence" value="ECO:0007669"/>
    <property type="project" value="TreeGrafter"/>
</dbReference>